<reference evidence="6" key="1">
    <citation type="journal article" date="2019" name="Int. J. Syst. Evol. Microbiol.">
        <title>The Global Catalogue of Microorganisms (GCM) 10K type strain sequencing project: providing services to taxonomists for standard genome sequencing and annotation.</title>
        <authorList>
            <consortium name="The Broad Institute Genomics Platform"/>
            <consortium name="The Broad Institute Genome Sequencing Center for Infectious Disease"/>
            <person name="Wu L."/>
            <person name="Ma J."/>
        </authorList>
    </citation>
    <scope>NUCLEOTIDE SEQUENCE [LARGE SCALE GENOMIC DNA]</scope>
    <source>
        <strain evidence="6">CCM 4481</strain>
    </source>
</reference>
<dbReference type="RefSeq" id="WP_266148011.1">
    <property type="nucleotide sequence ID" value="NZ_CP064028.1"/>
</dbReference>
<dbReference type="InterPro" id="IPR008928">
    <property type="entry name" value="6-hairpin_glycosidase_sf"/>
</dbReference>
<dbReference type="PANTHER" id="PTHR12143:SF39">
    <property type="entry name" value="SECRETED PROTEIN"/>
    <property type="match status" value="1"/>
</dbReference>
<protein>
    <submittedName>
        <fullName evidence="5">GH92 family glycosyl hydrolase</fullName>
    </submittedName>
</protein>
<evidence type="ECO:0000256" key="1">
    <source>
        <dbReference type="SAM" id="MobiDB-lite"/>
    </source>
</evidence>
<evidence type="ECO:0000313" key="5">
    <source>
        <dbReference type="EMBL" id="MFC4528642.1"/>
    </source>
</evidence>
<dbReference type="InterPro" id="IPR005887">
    <property type="entry name" value="GH92_a_mannosidase_put"/>
</dbReference>
<accession>A0ABV9C7I1</accession>
<evidence type="ECO:0000256" key="2">
    <source>
        <dbReference type="SAM" id="SignalP"/>
    </source>
</evidence>
<evidence type="ECO:0000259" key="4">
    <source>
        <dbReference type="Pfam" id="PF17678"/>
    </source>
</evidence>
<dbReference type="Gene3D" id="3.30.2080.10">
    <property type="entry name" value="GH92 mannosidase domain"/>
    <property type="match status" value="1"/>
</dbReference>
<evidence type="ECO:0000313" key="6">
    <source>
        <dbReference type="Proteomes" id="UP001595961"/>
    </source>
</evidence>
<dbReference type="EMBL" id="JBHSGA010000020">
    <property type="protein sequence ID" value="MFC4528642.1"/>
    <property type="molecule type" value="Genomic_DNA"/>
</dbReference>
<evidence type="ECO:0000259" key="3">
    <source>
        <dbReference type="Pfam" id="PF07971"/>
    </source>
</evidence>
<feature type="signal peptide" evidence="2">
    <location>
        <begin position="1"/>
        <end position="27"/>
    </location>
</feature>
<dbReference type="Gene3D" id="1.20.1050.60">
    <property type="entry name" value="alpha-1,2-mannosidase"/>
    <property type="match status" value="1"/>
</dbReference>
<dbReference type="PANTHER" id="PTHR12143">
    <property type="entry name" value="PEPTIDE N-GLYCANASE PNGASE -RELATED"/>
    <property type="match status" value="1"/>
</dbReference>
<dbReference type="InterPro" id="IPR012939">
    <property type="entry name" value="Glyco_hydro_92"/>
</dbReference>
<dbReference type="Proteomes" id="UP001595961">
    <property type="component" value="Unassembled WGS sequence"/>
</dbReference>
<dbReference type="SUPFAM" id="SSF48208">
    <property type="entry name" value="Six-hairpin glycosidases"/>
    <property type="match status" value="1"/>
</dbReference>
<gene>
    <name evidence="5" type="ORF">ACFO5W_18505</name>
</gene>
<dbReference type="Pfam" id="PF17678">
    <property type="entry name" value="Glyco_hydro_92N"/>
    <property type="match status" value="1"/>
</dbReference>
<keyword evidence="5" id="KW-0378">Hydrolase</keyword>
<feature type="domain" description="Glycosyl hydrolase family 92" evidence="3">
    <location>
        <begin position="292"/>
        <end position="759"/>
    </location>
</feature>
<feature type="chain" id="PRO_5045417022" evidence="2">
    <location>
        <begin position="28"/>
        <end position="787"/>
    </location>
</feature>
<dbReference type="Pfam" id="PF07971">
    <property type="entry name" value="Glyco_hydro_92"/>
    <property type="match status" value="1"/>
</dbReference>
<feature type="region of interest" description="Disordered" evidence="1">
    <location>
        <begin position="765"/>
        <end position="787"/>
    </location>
</feature>
<organism evidence="5 6">
    <name type="scientific">Dyella halodurans</name>
    <dbReference type="NCBI Taxonomy" id="1920171"/>
    <lineage>
        <taxon>Bacteria</taxon>
        <taxon>Pseudomonadati</taxon>
        <taxon>Pseudomonadota</taxon>
        <taxon>Gammaproteobacteria</taxon>
        <taxon>Lysobacterales</taxon>
        <taxon>Rhodanobacteraceae</taxon>
        <taxon>Dyella</taxon>
    </lineage>
</organism>
<comment type="caution">
    <text evidence="5">The sequence shown here is derived from an EMBL/GenBank/DDBJ whole genome shotgun (WGS) entry which is preliminary data.</text>
</comment>
<proteinExistence type="predicted"/>
<dbReference type="Gene3D" id="2.70.98.10">
    <property type="match status" value="1"/>
</dbReference>
<dbReference type="InterPro" id="IPR041371">
    <property type="entry name" value="GH92_N"/>
</dbReference>
<feature type="domain" description="Glycosyl hydrolase family 92 N-terminal" evidence="4">
    <location>
        <begin position="35"/>
        <end position="286"/>
    </location>
</feature>
<dbReference type="InterPro" id="IPR014718">
    <property type="entry name" value="GH-type_carb-bd"/>
</dbReference>
<dbReference type="NCBIfam" id="TIGR01180">
    <property type="entry name" value="aman2_put"/>
    <property type="match status" value="1"/>
</dbReference>
<sequence>MSCLPSRAWLPSLLAAALSLSSGLSHAATGHAEDVDPSIGTGGDGHTFPGATMPFGMIQLSPDTAMPDFKHAYKWAAGYQYGDSSLLGFSHTHFSGSGHSDLGDVLVMPIAGDVRLEPGDVAKPGSGYRSRFSHDSETVQAGYYAVTLSDYGVRAELTAGRRVGWHRYTFPAGKPAHLLLDLRPSIYDYQGKVLWSSLRVYDDGTVTGCRTTRGWAPGRELCFAMRFSQPLRSRTLFNRETDNLYKGFAGPGHQPEDRDAQSGRALEAVFDFGELKQPLGVKVAISPVSEDNAIANLDAEGQGWDFDARRAEARAAWDKALAVIDVDASKDQRVGFYTSLYHAMLSPTLSMDVNGQFRGPDGAVHQATDTNGKFEFHSTWSLWDVYRAQQPLMALLMPQRSTDFIRSLIAAREASPFGILPVWAYQGLETWCMIGYHAVPVIADAYIKGVRGFDVDAALKAMVASATYAPYGGLGDYMKLGYVPIDKEPEGASKTLEYAYDDWSLAQMAKAVGRKDIAATFDKRAGNWRHAYDSKTGFMRARKVDGSFREPFNPDTAGYGTDYTEGNAWQYSWYVPQDVAGLVKAMGGDANFVTKLDSVFDAKVDPSKFANVEDITGLIGWYAHGNEPSHHLAYLYDYAGAPWQTQKRLKQIMDSQYAQRPDGLAGNDDLGQMSAWYIFTALGFYPVTPASDEYALGRPFVSRATLHLSNGKDFTVTAEPLDDAHPYVGTVTLNGKPLDRVFLRHGEILAGGELHFTMQAEPNRSWGRAAEARPSSMSGPGNRWPAM</sequence>
<dbReference type="InterPro" id="IPR050883">
    <property type="entry name" value="PNGase"/>
</dbReference>
<dbReference type="GO" id="GO:0016787">
    <property type="term" value="F:hydrolase activity"/>
    <property type="evidence" value="ECO:0007669"/>
    <property type="project" value="UniProtKB-KW"/>
</dbReference>
<keyword evidence="6" id="KW-1185">Reference proteome</keyword>
<name>A0ABV9C7I1_9GAMM</name>
<dbReference type="Gene3D" id="1.20.1610.10">
    <property type="entry name" value="alpha-1,2-mannosidases domains"/>
    <property type="match status" value="1"/>
</dbReference>
<keyword evidence="2" id="KW-0732">Signal</keyword>